<feature type="domain" description="ATP-dependent DNA ligase family profile" evidence="6">
    <location>
        <begin position="114"/>
        <end position="235"/>
    </location>
</feature>
<dbReference type="SUPFAM" id="SSF50249">
    <property type="entry name" value="Nucleic acid-binding proteins"/>
    <property type="match status" value="1"/>
</dbReference>
<dbReference type="CDD" id="cd07971">
    <property type="entry name" value="OBF_DNA_ligase_LigD"/>
    <property type="match status" value="1"/>
</dbReference>
<evidence type="ECO:0000256" key="1">
    <source>
        <dbReference type="ARBA" id="ARBA00007572"/>
    </source>
</evidence>
<keyword evidence="3 7" id="KW-0436">Ligase</keyword>
<dbReference type="PANTHER" id="PTHR45674">
    <property type="entry name" value="DNA LIGASE 1/3 FAMILY MEMBER"/>
    <property type="match status" value="1"/>
</dbReference>
<proteinExistence type="inferred from homology"/>
<evidence type="ECO:0000256" key="2">
    <source>
        <dbReference type="ARBA" id="ARBA00012727"/>
    </source>
</evidence>
<dbReference type="NCBIfam" id="TIGR02779">
    <property type="entry name" value="NHEJ_ligase_lig"/>
    <property type="match status" value="1"/>
</dbReference>
<dbReference type="EMBL" id="JACHMO010000001">
    <property type="protein sequence ID" value="MBB5802783.1"/>
    <property type="molecule type" value="Genomic_DNA"/>
</dbReference>
<dbReference type="Pfam" id="PF01068">
    <property type="entry name" value="DNA_ligase_A_M"/>
    <property type="match status" value="1"/>
</dbReference>
<dbReference type="Gene3D" id="3.30.1490.70">
    <property type="match status" value="1"/>
</dbReference>
<dbReference type="GO" id="GO:0006281">
    <property type="term" value="P:DNA repair"/>
    <property type="evidence" value="ECO:0007669"/>
    <property type="project" value="InterPro"/>
</dbReference>
<dbReference type="InterPro" id="IPR012310">
    <property type="entry name" value="DNA_ligase_ATP-dep_cent"/>
</dbReference>
<dbReference type="PANTHER" id="PTHR45674:SF4">
    <property type="entry name" value="DNA LIGASE 1"/>
    <property type="match status" value="1"/>
</dbReference>
<evidence type="ECO:0000256" key="4">
    <source>
        <dbReference type="ARBA" id="ARBA00034003"/>
    </source>
</evidence>
<dbReference type="Proteomes" id="UP000552097">
    <property type="component" value="Unassembled WGS sequence"/>
</dbReference>
<dbReference type="Pfam" id="PF04679">
    <property type="entry name" value="DNA_ligase_A_C"/>
    <property type="match status" value="1"/>
</dbReference>
<evidence type="ECO:0000259" key="6">
    <source>
        <dbReference type="PROSITE" id="PS50160"/>
    </source>
</evidence>
<evidence type="ECO:0000256" key="5">
    <source>
        <dbReference type="SAM" id="MobiDB-lite"/>
    </source>
</evidence>
<dbReference type="PROSITE" id="PS50160">
    <property type="entry name" value="DNA_LIGASE_A3"/>
    <property type="match status" value="1"/>
</dbReference>
<keyword evidence="8" id="KW-1185">Reference proteome</keyword>
<accession>A0A7W9M0H6</accession>
<dbReference type="AlphaFoldDB" id="A0A7W9M0H6"/>
<evidence type="ECO:0000313" key="8">
    <source>
        <dbReference type="Proteomes" id="UP000552097"/>
    </source>
</evidence>
<dbReference type="GO" id="GO:0006310">
    <property type="term" value="P:DNA recombination"/>
    <property type="evidence" value="ECO:0007669"/>
    <property type="project" value="InterPro"/>
</dbReference>
<dbReference type="GO" id="GO:0005524">
    <property type="term" value="F:ATP binding"/>
    <property type="evidence" value="ECO:0007669"/>
    <property type="project" value="InterPro"/>
</dbReference>
<name>A0A7W9M0H6_9PSEU</name>
<gene>
    <name evidence="7" type="ORF">F4560_002551</name>
</gene>
<dbReference type="InterPro" id="IPR050191">
    <property type="entry name" value="ATP-dep_DNA_ligase"/>
</dbReference>
<dbReference type="InterPro" id="IPR014146">
    <property type="entry name" value="LigD_ligase_dom"/>
</dbReference>
<dbReference type="CDD" id="cd07906">
    <property type="entry name" value="Adenylation_DNA_ligase_LigD_LigC"/>
    <property type="match status" value="1"/>
</dbReference>
<sequence length="330" mass="36164">MPLRAETAFPELIRPMLASSGVLPAGTGWAFEFKWDGVRAVTYVRGGRVRAMTRNDLEVSATYPEVRALSALLGEREAVLDGEIVALGAQKQPDFGRLQSRMHVARPGDDLMARVPLVYYVFDLLHLDGRSLLGEPYTTRRDELATLGLGGRAEVRVPPSFTDVDGRDVLAVAEDYGLEGVVAKRVSSRYEPGRRSTAWVKVPLVRTQEVLIGGWRPGDGRRAGTIGSLLLGVPTDDGLRYVGKVGTGFTHAALVDLQGRLLPLARTTSPFAGPVPLDQARRAHWVDPDLVGEVEYRAWTTDGRLRHSSWRGLRPDKNPEDVVMPPRVSG</sequence>
<dbReference type="SUPFAM" id="SSF56091">
    <property type="entry name" value="DNA ligase/mRNA capping enzyme, catalytic domain"/>
    <property type="match status" value="1"/>
</dbReference>
<dbReference type="Gene3D" id="3.30.470.30">
    <property type="entry name" value="DNA ligase/mRNA capping enzyme"/>
    <property type="match status" value="1"/>
</dbReference>
<dbReference type="InterPro" id="IPR012340">
    <property type="entry name" value="NA-bd_OB-fold"/>
</dbReference>
<comment type="caution">
    <text evidence="7">The sequence shown here is derived from an EMBL/GenBank/DDBJ whole genome shotgun (WGS) entry which is preliminary data.</text>
</comment>
<dbReference type="InterPro" id="IPR012309">
    <property type="entry name" value="DNA_ligase_ATP-dep_C"/>
</dbReference>
<comment type="catalytic activity">
    <reaction evidence="4">
        <text>ATP + (deoxyribonucleotide)n-3'-hydroxyl + 5'-phospho-(deoxyribonucleotide)m = (deoxyribonucleotide)n+m + AMP + diphosphate.</text>
        <dbReference type="EC" id="6.5.1.1"/>
    </reaction>
</comment>
<dbReference type="RefSeq" id="WP_246477785.1">
    <property type="nucleotide sequence ID" value="NZ_JACHMO010000001.1"/>
</dbReference>
<organism evidence="7 8">
    <name type="scientific">Saccharothrix ecbatanensis</name>
    <dbReference type="NCBI Taxonomy" id="1105145"/>
    <lineage>
        <taxon>Bacteria</taxon>
        <taxon>Bacillati</taxon>
        <taxon>Actinomycetota</taxon>
        <taxon>Actinomycetes</taxon>
        <taxon>Pseudonocardiales</taxon>
        <taxon>Pseudonocardiaceae</taxon>
        <taxon>Saccharothrix</taxon>
    </lineage>
</organism>
<protein>
    <recommendedName>
        <fullName evidence="2">DNA ligase (ATP)</fullName>
        <ecNumber evidence="2">6.5.1.1</ecNumber>
    </recommendedName>
</protein>
<dbReference type="EC" id="6.5.1.1" evidence="2"/>
<dbReference type="GO" id="GO:0003910">
    <property type="term" value="F:DNA ligase (ATP) activity"/>
    <property type="evidence" value="ECO:0007669"/>
    <property type="project" value="UniProtKB-EC"/>
</dbReference>
<evidence type="ECO:0000256" key="3">
    <source>
        <dbReference type="ARBA" id="ARBA00022598"/>
    </source>
</evidence>
<reference evidence="7 8" key="1">
    <citation type="submission" date="2020-08" db="EMBL/GenBank/DDBJ databases">
        <title>Sequencing the genomes of 1000 actinobacteria strains.</title>
        <authorList>
            <person name="Klenk H.-P."/>
        </authorList>
    </citation>
    <scope>NUCLEOTIDE SEQUENCE [LARGE SCALE GENOMIC DNA]</scope>
    <source>
        <strain evidence="7 8">DSM 45486</strain>
    </source>
</reference>
<feature type="region of interest" description="Disordered" evidence="5">
    <location>
        <begin position="310"/>
        <end position="330"/>
    </location>
</feature>
<evidence type="ECO:0000313" key="7">
    <source>
        <dbReference type="EMBL" id="MBB5802783.1"/>
    </source>
</evidence>
<comment type="similarity">
    <text evidence="1">Belongs to the ATP-dependent DNA ligase family.</text>
</comment>
<dbReference type="Gene3D" id="2.40.50.140">
    <property type="entry name" value="Nucleic acid-binding proteins"/>
    <property type="match status" value="1"/>
</dbReference>